<evidence type="ECO:0000313" key="1">
    <source>
        <dbReference type="EMBL" id="PIL28897.1"/>
    </source>
</evidence>
<protein>
    <recommendedName>
        <fullName evidence="3">MICOS complex subunit MIC12</fullName>
    </recommendedName>
</protein>
<dbReference type="Proteomes" id="UP000230002">
    <property type="component" value="Unassembled WGS sequence"/>
</dbReference>
<sequence length="110" mass="12011">MSFVVGAASGALVAGGVYYGFSAMMQTRTQQHRSDLHHLSERLVNAAADIPAPIPASQRIPDRTFVAALQSQWNSQIEALFRGAGELDRQVVEWGRKTLYGGEVSRPKPE</sequence>
<accession>A0A2G8S586</accession>
<proteinExistence type="predicted"/>
<keyword evidence="2" id="KW-1185">Reference proteome</keyword>
<evidence type="ECO:0000313" key="2">
    <source>
        <dbReference type="Proteomes" id="UP000230002"/>
    </source>
</evidence>
<dbReference type="EMBL" id="AYKW01000023">
    <property type="protein sequence ID" value="PIL28897.1"/>
    <property type="molecule type" value="Genomic_DNA"/>
</dbReference>
<dbReference type="AlphaFoldDB" id="A0A2G8S586"/>
<name>A0A2G8S586_9APHY</name>
<evidence type="ECO:0008006" key="3">
    <source>
        <dbReference type="Google" id="ProtNLM"/>
    </source>
</evidence>
<reference evidence="1 2" key="1">
    <citation type="journal article" date="2015" name="Sci. Rep.">
        <title>Chromosome-level genome map provides insights into diverse defense mechanisms in the medicinal fungus Ganoderma sinense.</title>
        <authorList>
            <person name="Zhu Y."/>
            <person name="Xu J."/>
            <person name="Sun C."/>
            <person name="Zhou S."/>
            <person name="Xu H."/>
            <person name="Nelson D.R."/>
            <person name="Qian J."/>
            <person name="Song J."/>
            <person name="Luo H."/>
            <person name="Xiang L."/>
            <person name="Li Y."/>
            <person name="Xu Z."/>
            <person name="Ji A."/>
            <person name="Wang L."/>
            <person name="Lu S."/>
            <person name="Hayward A."/>
            <person name="Sun W."/>
            <person name="Li X."/>
            <person name="Schwartz D.C."/>
            <person name="Wang Y."/>
            <person name="Chen S."/>
        </authorList>
    </citation>
    <scope>NUCLEOTIDE SEQUENCE [LARGE SCALE GENOMIC DNA]</scope>
    <source>
        <strain evidence="1 2">ZZ0214-1</strain>
    </source>
</reference>
<gene>
    <name evidence="1" type="ORF">GSI_08943</name>
</gene>
<organism evidence="1 2">
    <name type="scientific">Ganoderma sinense ZZ0214-1</name>
    <dbReference type="NCBI Taxonomy" id="1077348"/>
    <lineage>
        <taxon>Eukaryota</taxon>
        <taxon>Fungi</taxon>
        <taxon>Dikarya</taxon>
        <taxon>Basidiomycota</taxon>
        <taxon>Agaricomycotina</taxon>
        <taxon>Agaricomycetes</taxon>
        <taxon>Polyporales</taxon>
        <taxon>Polyporaceae</taxon>
        <taxon>Ganoderma</taxon>
    </lineage>
</organism>
<comment type="caution">
    <text evidence="1">The sequence shown here is derived from an EMBL/GenBank/DDBJ whole genome shotgun (WGS) entry which is preliminary data.</text>
</comment>
<dbReference type="OrthoDB" id="3351225at2759"/>